<evidence type="ECO:0000256" key="1">
    <source>
        <dbReference type="SAM" id="MobiDB-lite"/>
    </source>
</evidence>
<proteinExistence type="predicted"/>
<feature type="compositionally biased region" description="Pro residues" evidence="1">
    <location>
        <begin position="238"/>
        <end position="247"/>
    </location>
</feature>
<evidence type="ECO:0000313" key="3">
    <source>
        <dbReference type="Proteomes" id="UP000198280"/>
    </source>
</evidence>
<name>A0A239G4K4_9ACTN</name>
<reference evidence="2 3" key="1">
    <citation type="submission" date="2017-06" db="EMBL/GenBank/DDBJ databases">
        <authorList>
            <person name="Kim H.J."/>
            <person name="Triplett B.A."/>
        </authorList>
    </citation>
    <scope>NUCLEOTIDE SEQUENCE [LARGE SCALE GENOMIC DNA]</scope>
    <source>
        <strain evidence="2 3">CGMCC 4.1858</strain>
    </source>
</reference>
<organism evidence="2 3">
    <name type="scientific">Actinacidiphila glaucinigra</name>
    <dbReference type="NCBI Taxonomy" id="235986"/>
    <lineage>
        <taxon>Bacteria</taxon>
        <taxon>Bacillati</taxon>
        <taxon>Actinomycetota</taxon>
        <taxon>Actinomycetes</taxon>
        <taxon>Kitasatosporales</taxon>
        <taxon>Streptomycetaceae</taxon>
        <taxon>Actinacidiphila</taxon>
    </lineage>
</organism>
<feature type="compositionally biased region" description="Polar residues" evidence="1">
    <location>
        <begin position="139"/>
        <end position="150"/>
    </location>
</feature>
<sequence>MSRDPRLAACPRHRTVAGRLRREEGRQVGFAAGAAAEVSPLATGARAAAGEPDVGLVDGTTAPNDAPRSGSSTIRGSPTGPRPESRPWPPAPGRPQPWRGRGSGDRTRVTLRMSDRAGAVAGVAAGEPDVTLVDAAAAPNNSPRPGSSTIRGSPSGSRPESRPWPTVPGRPQPWRGCGSGNRARVTLRMPDRAEPVAGVAAGKPNVTLVDAAAAPNNSPRPGSSTIRGSPSGSRPGSHPWPPAPGRPQPWRGRGSGDRARVTLRMPDRAEAVAGVAAGEPNVTLVDGAAAPSDPRRPGRASGGGTRGPGSGRCRNSSGPGSARRCRRVPPPRGGPASRGAAAVLTGLPTGASVPWRPTRPHPFGPVPFAPPW</sequence>
<feature type="compositionally biased region" description="Gly residues" evidence="1">
    <location>
        <begin position="300"/>
        <end position="310"/>
    </location>
</feature>
<feature type="compositionally biased region" description="Basic and acidic residues" evidence="1">
    <location>
        <begin position="254"/>
        <end position="270"/>
    </location>
</feature>
<gene>
    <name evidence="2" type="ORF">SAMN05216252_107235</name>
</gene>
<accession>A0A239G4K4</accession>
<dbReference type="Proteomes" id="UP000198280">
    <property type="component" value="Unassembled WGS sequence"/>
</dbReference>
<feature type="region of interest" description="Disordered" evidence="1">
    <location>
        <begin position="134"/>
        <end position="190"/>
    </location>
</feature>
<protein>
    <submittedName>
        <fullName evidence="2">Uncharacterized protein</fullName>
    </submittedName>
</protein>
<feature type="compositionally biased region" description="Low complexity" evidence="1">
    <location>
        <begin position="219"/>
        <end position="237"/>
    </location>
</feature>
<feature type="region of interest" description="Disordered" evidence="1">
    <location>
        <begin position="1"/>
        <end position="114"/>
    </location>
</feature>
<feature type="compositionally biased region" description="Low complexity" evidence="1">
    <location>
        <begin position="334"/>
        <end position="343"/>
    </location>
</feature>
<dbReference type="AlphaFoldDB" id="A0A239G4K4"/>
<feature type="compositionally biased region" description="Pro residues" evidence="1">
    <location>
        <begin position="360"/>
        <end position="372"/>
    </location>
</feature>
<feature type="region of interest" description="Disordered" evidence="1">
    <location>
        <begin position="211"/>
        <end position="372"/>
    </location>
</feature>
<dbReference type="EMBL" id="FZOF01000007">
    <property type="protein sequence ID" value="SNS64266.1"/>
    <property type="molecule type" value="Genomic_DNA"/>
</dbReference>
<feature type="compositionally biased region" description="Pro residues" evidence="1">
    <location>
        <begin position="86"/>
        <end position="95"/>
    </location>
</feature>
<evidence type="ECO:0000313" key="2">
    <source>
        <dbReference type="EMBL" id="SNS64266.1"/>
    </source>
</evidence>
<keyword evidence="3" id="KW-1185">Reference proteome</keyword>